<reference evidence="2 3" key="1">
    <citation type="journal article" date="2021" name="Sci. Rep.">
        <title>The distribution of antibiotic resistance genes in chicken gut microbiota commensals.</title>
        <authorList>
            <person name="Juricova H."/>
            <person name="Matiasovicova J."/>
            <person name="Kubasova T."/>
            <person name="Cejkova D."/>
            <person name="Rychlik I."/>
        </authorList>
    </citation>
    <scope>NUCLEOTIDE SEQUENCE [LARGE SCALE GENOMIC DNA]</scope>
    <source>
        <strain evidence="2 3">An794</strain>
    </source>
</reference>
<gene>
    <name evidence="2" type="ORF">H9X80_01155</name>
</gene>
<dbReference type="InterPro" id="IPR051805">
    <property type="entry name" value="Dehydratase_Activator_Redct"/>
</dbReference>
<comment type="caution">
    <text evidence="2">The sequence shown here is derived from an EMBL/GenBank/DDBJ whole genome shotgun (WGS) entry which is preliminary data.</text>
</comment>
<dbReference type="Gene3D" id="3.40.50.11900">
    <property type="match status" value="1"/>
</dbReference>
<dbReference type="InterPro" id="IPR018709">
    <property type="entry name" value="CoA_activase_DUF2229"/>
</dbReference>
<dbReference type="PANTHER" id="PTHR32329">
    <property type="entry name" value="BIFUNCTIONAL PROTEIN [INCLUDES 2-HYDROXYACYL-COA DEHYDRATASE (N-TER) AND ITS ACTIVATOR DOMAIN (C_TERM)-RELATED"/>
    <property type="match status" value="1"/>
</dbReference>
<name>A0ABS2EZM5_9ACTN</name>
<sequence>MPSDRKLAALPTQAAPLADAHVIGLPRALMYYRLGTKWRAFFEALGREVRVSKPSDRAVFERGEALSVDECCLASKLYLGHVDELADRVDAVFCPSLARPSAFRTYCTKFQALPDLVSNAFALAERPVTVLSELLWEDGAEKDERESYVRLAARLGASRKEGVAAWKQARRAQADHDDKLARAQADLVRSAARLPEGERAIQILVAAHPYVAHDPYVGGVVTDALRANGATVLFADEYDHERAYRRSQDFSASLPWVVNRELVGAILALHEEVDGIVLISAFPCGPDSMTDDAISRCVKGRPLLTLTVDAQSGTAGVETRVESFVDILSYQRKGGYLNG</sequence>
<organism evidence="2 3">
    <name type="scientific">Olsenella profusa</name>
    <dbReference type="NCBI Taxonomy" id="138595"/>
    <lineage>
        <taxon>Bacteria</taxon>
        <taxon>Bacillati</taxon>
        <taxon>Actinomycetota</taxon>
        <taxon>Coriobacteriia</taxon>
        <taxon>Coriobacteriales</taxon>
        <taxon>Atopobiaceae</taxon>
        <taxon>Olsenella</taxon>
    </lineage>
</organism>
<dbReference type="PANTHER" id="PTHR32329:SF2">
    <property type="entry name" value="BIFUNCTIONAL PROTEIN [INCLUDES 2-HYDROXYACYL-COA DEHYDRATASE (N-TER) AND ITS ACTIVATOR DOMAIN (C_TERM)"/>
    <property type="match status" value="1"/>
</dbReference>
<feature type="domain" description="DUF2229" evidence="1">
    <location>
        <begin position="23"/>
        <end position="236"/>
    </location>
</feature>
<dbReference type="EMBL" id="JACSNQ010000001">
    <property type="protein sequence ID" value="MBM6774164.1"/>
    <property type="molecule type" value="Genomic_DNA"/>
</dbReference>
<dbReference type="Proteomes" id="UP000712527">
    <property type="component" value="Unassembled WGS sequence"/>
</dbReference>
<dbReference type="Pfam" id="PF09989">
    <property type="entry name" value="DUF2229"/>
    <property type="match status" value="1"/>
</dbReference>
<proteinExistence type="predicted"/>
<evidence type="ECO:0000313" key="3">
    <source>
        <dbReference type="Proteomes" id="UP000712527"/>
    </source>
</evidence>
<dbReference type="RefSeq" id="WP_204792509.1">
    <property type="nucleotide sequence ID" value="NZ_JACSNQ010000001.1"/>
</dbReference>
<keyword evidence="3" id="KW-1185">Reference proteome</keyword>
<protein>
    <recommendedName>
        <fullName evidence="1">DUF2229 domain-containing protein</fullName>
    </recommendedName>
</protein>
<evidence type="ECO:0000313" key="2">
    <source>
        <dbReference type="EMBL" id="MBM6774164.1"/>
    </source>
</evidence>
<accession>A0ABS2EZM5</accession>
<evidence type="ECO:0000259" key="1">
    <source>
        <dbReference type="Pfam" id="PF09989"/>
    </source>
</evidence>